<accession>A0A0F9DU62</accession>
<proteinExistence type="predicted"/>
<dbReference type="Gene3D" id="2.10.260.10">
    <property type="match status" value="1"/>
</dbReference>
<dbReference type="EMBL" id="LAZR01027588">
    <property type="protein sequence ID" value="KKL65274.1"/>
    <property type="molecule type" value="Genomic_DNA"/>
</dbReference>
<organism evidence="1">
    <name type="scientific">marine sediment metagenome</name>
    <dbReference type="NCBI Taxonomy" id="412755"/>
    <lineage>
        <taxon>unclassified sequences</taxon>
        <taxon>metagenomes</taxon>
        <taxon>ecological metagenomes</taxon>
    </lineage>
</organism>
<reference evidence="1" key="1">
    <citation type="journal article" date="2015" name="Nature">
        <title>Complex archaea that bridge the gap between prokaryotes and eukaryotes.</title>
        <authorList>
            <person name="Spang A."/>
            <person name="Saw J.H."/>
            <person name="Jorgensen S.L."/>
            <person name="Zaremba-Niedzwiedzka K."/>
            <person name="Martijn J."/>
            <person name="Lind A.E."/>
            <person name="van Eijk R."/>
            <person name="Schleper C."/>
            <person name="Guy L."/>
            <person name="Ettema T.J."/>
        </authorList>
    </citation>
    <scope>NUCLEOTIDE SEQUENCE</scope>
</reference>
<gene>
    <name evidence="1" type="ORF">LCGC14_2156630</name>
</gene>
<dbReference type="SUPFAM" id="SSF89447">
    <property type="entry name" value="AbrB/MazE/MraZ-like"/>
    <property type="match status" value="1"/>
</dbReference>
<dbReference type="InterPro" id="IPR037914">
    <property type="entry name" value="SpoVT-AbrB_sf"/>
</dbReference>
<name>A0A0F9DU62_9ZZZZ</name>
<sequence length="54" mass="6215">MVREVKKGFKIIKIGNSQGVIIEKKTLDYLGLKAGDWVELIIKKAEKEERNNKD</sequence>
<dbReference type="AlphaFoldDB" id="A0A0F9DU62"/>
<evidence type="ECO:0008006" key="2">
    <source>
        <dbReference type="Google" id="ProtNLM"/>
    </source>
</evidence>
<comment type="caution">
    <text evidence="1">The sequence shown here is derived from an EMBL/GenBank/DDBJ whole genome shotgun (WGS) entry which is preliminary data.</text>
</comment>
<protein>
    <recommendedName>
        <fullName evidence="2">SpoVT-AbrB domain-containing protein</fullName>
    </recommendedName>
</protein>
<evidence type="ECO:0000313" key="1">
    <source>
        <dbReference type="EMBL" id="KKL65274.1"/>
    </source>
</evidence>